<proteinExistence type="predicted"/>
<evidence type="ECO:0008006" key="4">
    <source>
        <dbReference type="Google" id="ProtNLM"/>
    </source>
</evidence>
<feature type="region of interest" description="Disordered" evidence="1">
    <location>
        <begin position="1"/>
        <end position="25"/>
    </location>
</feature>
<dbReference type="Pfam" id="PF13814">
    <property type="entry name" value="Replic_Relax"/>
    <property type="match status" value="1"/>
</dbReference>
<sequence length="330" mass="38927">MSDSLGFDRADQDSEESGKRKRRSSSDLTLGETIDILTDREWMLLVDLYKCRCMPQSAAVNYYFLDRPSDYYEEYDGAGEEMRKILDEKNRKRAVVKARRTFARLKQRGLIETSSLLPNEMDKPAHKRKRLTGETWYYLSTRGIRIVEYRLSVPEEERISKNELDMERARRDHIWELAKLYLELRHHYFRDLSYKFGVDWDWYPSMTLTSDNGALSVRPDAIFRISETLIYIELDRSTEPVQRSPFYSNQVSIERKLERYRDVIKLCTNPTKRNGYIAFVVPDAIHDTRLINISAAAERVFGSRDKVITGRSITDVFETFSEIYSRRNLS</sequence>
<dbReference type="AlphaFoldDB" id="L0EIC4"/>
<evidence type="ECO:0000313" key="3">
    <source>
        <dbReference type="Proteomes" id="UP000010795"/>
    </source>
</evidence>
<evidence type="ECO:0000256" key="1">
    <source>
        <dbReference type="SAM" id="MobiDB-lite"/>
    </source>
</evidence>
<dbReference type="Proteomes" id="UP000010795">
    <property type="component" value="Plasmid pTHECO01"/>
</dbReference>
<reference evidence="3" key="1">
    <citation type="submission" date="2012-01" db="EMBL/GenBank/DDBJ databases">
        <title>Complete sequence of plasmid of Thermobacillus composti KWC4.</title>
        <authorList>
            <person name="Lucas S."/>
            <person name="Han J."/>
            <person name="Lapidus A."/>
            <person name="Cheng J.-F."/>
            <person name="Goodwin L."/>
            <person name="Pitluck S."/>
            <person name="Peters L."/>
            <person name="Ovchinnikova G."/>
            <person name="Teshima H."/>
            <person name="Detter J.C."/>
            <person name="Han C."/>
            <person name="Tapia R."/>
            <person name="Land M."/>
            <person name="Hauser L."/>
            <person name="Kyrpides N."/>
            <person name="Ivanova N."/>
            <person name="Pagani I."/>
            <person name="Anderson I."/>
            <person name="Woyke T."/>
        </authorList>
    </citation>
    <scope>NUCLEOTIDE SEQUENCE [LARGE SCALE GENOMIC DNA]</scope>
    <source>
        <strain evidence="3">DSM 18247 / JCM 13945 / KWC4</strain>
        <plasmid evidence="3">Plasmid pTHECO01</plasmid>
    </source>
</reference>
<evidence type="ECO:0000313" key="2">
    <source>
        <dbReference type="EMBL" id="AGA60013.1"/>
    </source>
</evidence>
<keyword evidence="3" id="KW-1185">Reference proteome</keyword>
<dbReference type="RefSeq" id="WP_015256727.1">
    <property type="nucleotide sequence ID" value="NC_019898.1"/>
</dbReference>
<dbReference type="EMBL" id="CP003256">
    <property type="protein sequence ID" value="AGA60013.1"/>
    <property type="molecule type" value="Genomic_DNA"/>
</dbReference>
<gene>
    <name evidence="2" type="ordered locus">Theco_4009</name>
</gene>
<dbReference type="KEGG" id="tco:Theco_4009"/>
<organism evidence="2 3">
    <name type="scientific">Thermobacillus composti (strain DSM 18247 / JCM 13945 / KWC4)</name>
    <dbReference type="NCBI Taxonomy" id="717605"/>
    <lineage>
        <taxon>Bacteria</taxon>
        <taxon>Bacillati</taxon>
        <taxon>Bacillota</taxon>
        <taxon>Bacilli</taxon>
        <taxon>Bacillales</taxon>
        <taxon>Paenibacillaceae</taxon>
        <taxon>Thermobacillus</taxon>
    </lineage>
</organism>
<dbReference type="HOGENOM" id="CLU_841817_0_0_9"/>
<name>L0EIC4_THECK</name>
<geneLocation type="plasmid" evidence="2 3">
    <name>pTHECO01</name>
</geneLocation>
<dbReference type="OrthoDB" id="2588516at2"/>
<dbReference type="InterPro" id="IPR025855">
    <property type="entry name" value="Replic_Relax"/>
</dbReference>
<feature type="compositionally biased region" description="Basic and acidic residues" evidence="1">
    <location>
        <begin position="1"/>
        <end position="18"/>
    </location>
</feature>
<protein>
    <recommendedName>
        <fullName evidence="4">Replication-relaxation</fullName>
    </recommendedName>
</protein>
<keyword evidence="2" id="KW-0614">Plasmid</keyword>
<accession>L0EIC4</accession>
<dbReference type="eggNOG" id="ENOG5033RTJ">
    <property type="taxonomic scope" value="Bacteria"/>
</dbReference>